<dbReference type="Proteomes" id="UP001154078">
    <property type="component" value="Chromosome 2"/>
</dbReference>
<protein>
    <submittedName>
        <fullName evidence="1">Uncharacterized protein</fullName>
    </submittedName>
</protein>
<organism evidence="1 2">
    <name type="scientific">Brassicogethes aeneus</name>
    <name type="common">Rape pollen beetle</name>
    <name type="synonym">Meligethes aeneus</name>
    <dbReference type="NCBI Taxonomy" id="1431903"/>
    <lineage>
        <taxon>Eukaryota</taxon>
        <taxon>Metazoa</taxon>
        <taxon>Ecdysozoa</taxon>
        <taxon>Arthropoda</taxon>
        <taxon>Hexapoda</taxon>
        <taxon>Insecta</taxon>
        <taxon>Pterygota</taxon>
        <taxon>Neoptera</taxon>
        <taxon>Endopterygota</taxon>
        <taxon>Coleoptera</taxon>
        <taxon>Polyphaga</taxon>
        <taxon>Cucujiformia</taxon>
        <taxon>Nitidulidae</taxon>
        <taxon>Meligethinae</taxon>
        <taxon>Brassicogethes</taxon>
    </lineage>
</organism>
<dbReference type="OrthoDB" id="6778023at2759"/>
<dbReference type="AlphaFoldDB" id="A0A9P0AYB9"/>
<name>A0A9P0AYB9_BRAAE</name>
<reference evidence="1" key="1">
    <citation type="submission" date="2021-12" db="EMBL/GenBank/DDBJ databases">
        <authorList>
            <person name="King R."/>
        </authorList>
    </citation>
    <scope>NUCLEOTIDE SEQUENCE</scope>
</reference>
<keyword evidence="2" id="KW-1185">Reference proteome</keyword>
<sequence>MACRVEYRIQLTKCNTNTNIRKAAGSDSIPGLVKTIVSDFVCRIYNDCLLHSYFPVAWKIGNLLGNKCLWPRRKVNSTLLGNSVSEGLSTADAIETAISHIDKQARYSTIV</sequence>
<dbReference type="EMBL" id="OV121133">
    <property type="protein sequence ID" value="CAH0550790.1"/>
    <property type="molecule type" value="Genomic_DNA"/>
</dbReference>
<accession>A0A9P0AYB9</accession>
<evidence type="ECO:0000313" key="2">
    <source>
        <dbReference type="Proteomes" id="UP001154078"/>
    </source>
</evidence>
<proteinExistence type="predicted"/>
<evidence type="ECO:0000313" key="1">
    <source>
        <dbReference type="EMBL" id="CAH0550790.1"/>
    </source>
</evidence>
<gene>
    <name evidence="1" type="ORF">MELIAE_LOCUS3530</name>
</gene>